<protein>
    <submittedName>
        <fullName evidence="2">Metal-dependent phosphohydrolase</fullName>
    </submittedName>
</protein>
<dbReference type="eggNOG" id="COG1639">
    <property type="taxonomic scope" value="Bacteria"/>
</dbReference>
<accession>B9M8A5</accession>
<dbReference type="GO" id="GO:0016787">
    <property type="term" value="F:hydrolase activity"/>
    <property type="evidence" value="ECO:0007669"/>
    <property type="project" value="UniProtKB-KW"/>
</dbReference>
<dbReference type="InterPro" id="IPR052340">
    <property type="entry name" value="RNase_Y/CdgJ"/>
</dbReference>
<dbReference type="Proteomes" id="UP000007721">
    <property type="component" value="Chromosome"/>
</dbReference>
<proteinExistence type="predicted"/>
<dbReference type="EMBL" id="CP001390">
    <property type="protein sequence ID" value="ACM20371.1"/>
    <property type="molecule type" value="Genomic_DNA"/>
</dbReference>
<dbReference type="RefSeq" id="WP_012647100.1">
    <property type="nucleotide sequence ID" value="NC_011979.1"/>
</dbReference>
<keyword evidence="2" id="KW-0378">Hydrolase</keyword>
<evidence type="ECO:0000313" key="3">
    <source>
        <dbReference type="Proteomes" id="UP000007721"/>
    </source>
</evidence>
<dbReference type="PANTHER" id="PTHR33525:SF3">
    <property type="entry name" value="RIBONUCLEASE Y"/>
    <property type="match status" value="1"/>
</dbReference>
<dbReference type="STRING" id="316067.Geob_2015"/>
<dbReference type="OrthoDB" id="9803649at2"/>
<dbReference type="PANTHER" id="PTHR33525">
    <property type="match status" value="1"/>
</dbReference>
<dbReference type="KEGG" id="geo:Geob_2015"/>
<reference evidence="2 3" key="1">
    <citation type="submission" date="2009-01" db="EMBL/GenBank/DDBJ databases">
        <title>Complete sequence of Geobacter sp. FRC-32.</title>
        <authorList>
            <consortium name="US DOE Joint Genome Institute"/>
            <person name="Lucas S."/>
            <person name="Copeland A."/>
            <person name="Lapidus A."/>
            <person name="Glavina del Rio T."/>
            <person name="Dalin E."/>
            <person name="Tice H."/>
            <person name="Bruce D."/>
            <person name="Goodwin L."/>
            <person name="Pitluck S."/>
            <person name="Saunders E."/>
            <person name="Brettin T."/>
            <person name="Detter J.C."/>
            <person name="Han C."/>
            <person name="Larimer F."/>
            <person name="Land M."/>
            <person name="Hauser L."/>
            <person name="Kyrpides N."/>
            <person name="Ovchinnikova G."/>
            <person name="Kostka J."/>
            <person name="Richardson P."/>
        </authorList>
    </citation>
    <scope>NUCLEOTIDE SEQUENCE [LARGE SCALE GENOMIC DNA]</scope>
    <source>
        <strain evidence="3">DSM 22248 / JCM 15807 / FRC-32</strain>
    </source>
</reference>
<organism evidence="2 3">
    <name type="scientific">Geotalea daltonii (strain DSM 22248 / JCM 15807 / FRC-32)</name>
    <name type="common">Geobacter daltonii</name>
    <dbReference type="NCBI Taxonomy" id="316067"/>
    <lineage>
        <taxon>Bacteria</taxon>
        <taxon>Pseudomonadati</taxon>
        <taxon>Thermodesulfobacteriota</taxon>
        <taxon>Desulfuromonadia</taxon>
        <taxon>Geobacterales</taxon>
        <taxon>Geobacteraceae</taxon>
        <taxon>Geotalea</taxon>
    </lineage>
</organism>
<dbReference type="InterPro" id="IPR025497">
    <property type="entry name" value="PatA-like_N"/>
</dbReference>
<dbReference type="Pfam" id="PF14332">
    <property type="entry name" value="DUF4388"/>
    <property type="match status" value="1"/>
</dbReference>
<dbReference type="HOGENOM" id="CLU_642154_0_0_7"/>
<dbReference type="SUPFAM" id="SSF109604">
    <property type="entry name" value="HD-domain/PDEase-like"/>
    <property type="match status" value="1"/>
</dbReference>
<dbReference type="PROSITE" id="PS51833">
    <property type="entry name" value="HDOD"/>
    <property type="match status" value="1"/>
</dbReference>
<gene>
    <name evidence="2" type="ordered locus">Geob_2015</name>
</gene>
<name>B9M8A5_GEODF</name>
<dbReference type="SUPFAM" id="SSF160246">
    <property type="entry name" value="EspE N-terminal domain-like"/>
    <property type="match status" value="1"/>
</dbReference>
<dbReference type="NCBIfam" id="TIGR00277">
    <property type="entry name" value="HDIG"/>
    <property type="match status" value="1"/>
</dbReference>
<dbReference type="AlphaFoldDB" id="B9M8A5"/>
<dbReference type="InterPro" id="IPR013976">
    <property type="entry name" value="HDOD"/>
</dbReference>
<sequence>MGVLLQVQTDFMSVPDVMQWIDMNRLSCVVTITLDGDREMTVYMEHGTIIYAASQHKGLRLGEYLAKTGAMSEVQVLQALGESRKSGISLIRYLADNKIIGLPALTEVFTNLVEDLLMEVVQVGMASVTVTSPLPDFVLNGPVHLQTGQLVFDAVRKLDELNRDRQQRDESIEKISRRLYEEDFQLPVLPNMLMQLISIMEDEKSTFQDMARIIMTDQVLISRILKVANSPFYAATGQVDSIQFAIVRLGMREIMNIVTAIQINSLNFTDVSKEKLQAILDDALKTAFMASGLARHCRLDPEEAFLGGLLLDLGKTVILSVAKDFNINQALLDDLLSEQHAQIGSLIAKKWNYPESIQNLIRYHHKKNFGGMVNRMIALVQVADNFIQTGTDKGIDPEVMAALAIPPEILTQTYETSIASFNQIKAS</sequence>
<dbReference type="Pfam" id="PF08668">
    <property type="entry name" value="HDOD"/>
    <property type="match status" value="1"/>
</dbReference>
<keyword evidence="3" id="KW-1185">Reference proteome</keyword>
<feature type="domain" description="HDOD" evidence="1">
    <location>
        <begin position="186"/>
        <end position="367"/>
    </location>
</feature>
<evidence type="ECO:0000259" key="1">
    <source>
        <dbReference type="PROSITE" id="PS51833"/>
    </source>
</evidence>
<dbReference type="Gene3D" id="1.10.3210.10">
    <property type="entry name" value="Hypothetical protein af1432"/>
    <property type="match status" value="1"/>
</dbReference>
<dbReference type="InterPro" id="IPR037257">
    <property type="entry name" value="T2SS_E_N_sf"/>
</dbReference>
<evidence type="ECO:0000313" key="2">
    <source>
        <dbReference type="EMBL" id="ACM20371.1"/>
    </source>
</evidence>
<dbReference type="InterPro" id="IPR006675">
    <property type="entry name" value="HDIG_dom"/>
</dbReference>